<name>A0A2I7KA46_9RHOB</name>
<keyword evidence="1 3" id="KW-0808">Transferase</keyword>
<dbReference type="InterPro" id="IPR000182">
    <property type="entry name" value="GNAT_dom"/>
</dbReference>
<sequence length="345" mass="37313">MVREMKFETDRLCIESWDTALGSEQEKQAFAAELAAILTPPVLKSLPEPMQLADGEAAISDWIAARHAESHVLTIRDGNASLIGLLILAPSGDAEYPPTVHIGYLFSEIVWGKGFASELIGGLVAWYQDLGEGTQLLAGVAHGNVASAKALQKNGFKQVPDHSDPDTAMFRKDTQFNFDRLYSSTAHALGAPSSEIVEFFSTLAGDGLRVLDIGCGQGRDALFIARLGHSVVGVDIAPSGIKDLVSAGNRENLNVDGIVADITNFQPVGQFDVLLIDRTLHLLSADNRVAVLRRLIGHVAPQGWVIISDEPENMAAFKEVFDTEEALWKPHMETDEHLMLQHGAG</sequence>
<accession>A0A2I7KA46</accession>
<dbReference type="CDD" id="cd02440">
    <property type="entry name" value="AdoMet_MTases"/>
    <property type="match status" value="1"/>
</dbReference>
<protein>
    <submittedName>
        <fullName evidence="3">Acetyltransferase and methytransferase domain-containing protein</fullName>
    </submittedName>
</protein>
<dbReference type="SUPFAM" id="SSF53335">
    <property type="entry name" value="S-adenosyl-L-methionine-dependent methyltransferases"/>
    <property type="match status" value="1"/>
</dbReference>
<evidence type="ECO:0000259" key="2">
    <source>
        <dbReference type="PROSITE" id="PS51186"/>
    </source>
</evidence>
<dbReference type="Gene3D" id="3.40.50.150">
    <property type="entry name" value="Vaccinia Virus protein VP39"/>
    <property type="match status" value="1"/>
</dbReference>
<organism evidence="3 4">
    <name type="scientific">Phaeobacter inhibens</name>
    <dbReference type="NCBI Taxonomy" id="221822"/>
    <lineage>
        <taxon>Bacteria</taxon>
        <taxon>Pseudomonadati</taxon>
        <taxon>Pseudomonadota</taxon>
        <taxon>Alphaproteobacteria</taxon>
        <taxon>Rhodobacterales</taxon>
        <taxon>Roseobacteraceae</taxon>
        <taxon>Phaeobacter</taxon>
    </lineage>
</organism>
<dbReference type="EMBL" id="CP010725">
    <property type="protein sequence ID" value="AUQ99455.1"/>
    <property type="molecule type" value="Genomic_DNA"/>
</dbReference>
<dbReference type="Proteomes" id="UP000236447">
    <property type="component" value="Chromosome"/>
</dbReference>
<dbReference type="InterPro" id="IPR016181">
    <property type="entry name" value="Acyl_CoA_acyltransferase"/>
</dbReference>
<dbReference type="AlphaFoldDB" id="A0A2I7KA46"/>
<dbReference type="Pfam" id="PF13649">
    <property type="entry name" value="Methyltransf_25"/>
    <property type="match status" value="1"/>
</dbReference>
<feature type="domain" description="N-acetyltransferase" evidence="2">
    <location>
        <begin position="33"/>
        <end position="174"/>
    </location>
</feature>
<evidence type="ECO:0000256" key="1">
    <source>
        <dbReference type="ARBA" id="ARBA00022679"/>
    </source>
</evidence>
<dbReference type="Pfam" id="PF13302">
    <property type="entry name" value="Acetyltransf_3"/>
    <property type="match status" value="1"/>
</dbReference>
<dbReference type="PROSITE" id="PS51186">
    <property type="entry name" value="GNAT"/>
    <property type="match status" value="1"/>
</dbReference>
<dbReference type="InterPro" id="IPR041698">
    <property type="entry name" value="Methyltransf_25"/>
</dbReference>
<reference evidence="3 4" key="2">
    <citation type="journal article" date="2017" name="Genome Biol. Evol.">
        <title>Trajectories and Drivers of Genome Evolution in Surface-Associated Marine Phaeobacter.</title>
        <authorList>
            <person name="Freese H.M."/>
            <person name="Sikorski J."/>
            <person name="Bunk B."/>
            <person name="Scheuner C."/>
            <person name="Meier-Kolthoff J.P."/>
            <person name="Sproer C."/>
            <person name="Gram L."/>
            <person name="Overmann J."/>
        </authorList>
    </citation>
    <scope>NUCLEOTIDE SEQUENCE [LARGE SCALE GENOMIC DNA]</scope>
    <source>
        <strain evidence="3 4">P88</strain>
    </source>
</reference>
<gene>
    <name evidence="3" type="ORF">PhaeoP88_02094</name>
</gene>
<evidence type="ECO:0000313" key="3">
    <source>
        <dbReference type="EMBL" id="AUQ99455.1"/>
    </source>
</evidence>
<proteinExistence type="predicted"/>
<reference evidence="3 4" key="1">
    <citation type="journal article" date="2017" name="Front. Microbiol.">
        <title>Phaeobacter piscinae sp. nov., a species of the Roseobacter group and potential aquaculture probiont.</title>
        <authorList>
            <person name="Sonnenschein E.C."/>
            <person name="Phippen C.B.W."/>
            <person name="Nielsen K.F."/>
            <person name="Mateiu R.V."/>
            <person name="Melchiorsen J."/>
            <person name="Gram L."/>
            <person name="Overmann J."/>
            <person name="Freese H.M."/>
        </authorList>
    </citation>
    <scope>NUCLEOTIDE SEQUENCE [LARGE SCALE GENOMIC DNA]</scope>
    <source>
        <strain evidence="3 4">P88</strain>
    </source>
</reference>
<dbReference type="InterPro" id="IPR029063">
    <property type="entry name" value="SAM-dependent_MTases_sf"/>
</dbReference>
<dbReference type="Gene3D" id="3.40.630.30">
    <property type="match status" value="1"/>
</dbReference>
<dbReference type="PANTHER" id="PTHR43861">
    <property type="entry name" value="TRANS-ACONITATE 2-METHYLTRANSFERASE-RELATED"/>
    <property type="match status" value="1"/>
</dbReference>
<evidence type="ECO:0000313" key="4">
    <source>
        <dbReference type="Proteomes" id="UP000236447"/>
    </source>
</evidence>
<dbReference type="SUPFAM" id="SSF55729">
    <property type="entry name" value="Acyl-CoA N-acyltransferases (Nat)"/>
    <property type="match status" value="1"/>
</dbReference>
<dbReference type="GO" id="GO:0016747">
    <property type="term" value="F:acyltransferase activity, transferring groups other than amino-acyl groups"/>
    <property type="evidence" value="ECO:0007669"/>
    <property type="project" value="InterPro"/>
</dbReference>